<sequence length="806" mass="89828">MAASPVTGDLPSTSFRRSSSNFAAVPQRSLSFHEKAILAKDDAEADILYTHPSVRIYHFQPPTDALANLDKTAKTLPDADYPIDAIEILPWRSRTETLSARAKLVIEKVQGSVHFLKCGSVIHTIMRNSQCWCVDGESKFVMRIGRLRYQRIEMPTAEPEDKKKVEEFKEVISKILKFEKTPCPFLRTFQIDLPEDAITPRRRGTWKRKESLTPTTPDGDLPPMRRGKTTRTMSMRGMPPSSFPSRSMTQIDLDRPRTASTPSSHGRFSFPDVRSESPSNYTSGEEGTDSERHDSASDRAESSHNSEVDESDRETSTVPIIKSPLKNVETLSPVQTEHPRPLRAQVNEVALAKKKAKPPIVASRVQAFNEFSINAKEPVVLERRGSLAAKELADTGLSPRTRHVTLASQDPMTRASDLGLTQTESEIQTSNIARVERHKPKRPEQLEPERPPQAVQEGNKLQSSRDVHNALHPNDSIAEETQDPDTTDTDSLYEQLKAEVQREVERPDTDQPRVDAINGQIHELLRANTPRGANPAASSYTTQTTVSSSVLLPNNAEAELSRLRTNDDNASTTSVDSFHTTLSDDDVYDLVSIRGTLGQRPFSHRRELSELTVTAETMQEEQAGVTLKGSTKDTQPVALVRQQPTEEEDIWLQRRTPGAFEDENEIRQRLRHRQSLSRLPSSSMGERANRAGQNNHIPAALLQKAATLAIVKPLEVVMLLVHIFGRIAQGATVNDLLSGDLFRRPAVRRTASGTFEENSWSQTTGREDEDEDDYAMPLRRKTSFIQNATSASSTNDDDAASFGSID</sequence>
<evidence type="ECO:0000313" key="2">
    <source>
        <dbReference type="Proteomes" id="UP001172386"/>
    </source>
</evidence>
<gene>
    <name evidence="1" type="ORF">H2198_003632</name>
</gene>
<protein>
    <submittedName>
        <fullName evidence="1">Uncharacterized protein</fullName>
    </submittedName>
</protein>
<organism evidence="1 2">
    <name type="scientific">Neophaeococcomyces mojaviensis</name>
    <dbReference type="NCBI Taxonomy" id="3383035"/>
    <lineage>
        <taxon>Eukaryota</taxon>
        <taxon>Fungi</taxon>
        <taxon>Dikarya</taxon>
        <taxon>Ascomycota</taxon>
        <taxon>Pezizomycotina</taxon>
        <taxon>Eurotiomycetes</taxon>
        <taxon>Chaetothyriomycetidae</taxon>
        <taxon>Chaetothyriales</taxon>
        <taxon>Chaetothyriales incertae sedis</taxon>
        <taxon>Neophaeococcomyces</taxon>
    </lineage>
</organism>
<comment type="caution">
    <text evidence="1">The sequence shown here is derived from an EMBL/GenBank/DDBJ whole genome shotgun (WGS) entry which is preliminary data.</text>
</comment>
<dbReference type="Proteomes" id="UP001172386">
    <property type="component" value="Unassembled WGS sequence"/>
</dbReference>
<evidence type="ECO:0000313" key="1">
    <source>
        <dbReference type="EMBL" id="KAJ9658614.1"/>
    </source>
</evidence>
<proteinExistence type="predicted"/>
<name>A0ACC3AB09_9EURO</name>
<dbReference type="EMBL" id="JAPDRQ010000049">
    <property type="protein sequence ID" value="KAJ9658614.1"/>
    <property type="molecule type" value="Genomic_DNA"/>
</dbReference>
<keyword evidence="2" id="KW-1185">Reference proteome</keyword>
<reference evidence="1" key="1">
    <citation type="submission" date="2022-10" db="EMBL/GenBank/DDBJ databases">
        <title>Culturing micro-colonial fungi from biological soil crusts in the Mojave desert and describing Neophaeococcomyces mojavensis, and introducing the new genera and species Taxawa tesnikishii.</title>
        <authorList>
            <person name="Kurbessoian T."/>
            <person name="Stajich J.E."/>
        </authorList>
    </citation>
    <scope>NUCLEOTIDE SEQUENCE</scope>
    <source>
        <strain evidence="1">JES_112</strain>
    </source>
</reference>
<accession>A0ACC3AB09</accession>